<evidence type="ECO:0000256" key="4">
    <source>
        <dbReference type="ARBA" id="ARBA00022741"/>
    </source>
</evidence>
<dbReference type="GO" id="GO:0000166">
    <property type="term" value="F:nucleotide binding"/>
    <property type="evidence" value="ECO:0007669"/>
    <property type="project" value="UniProtKB-KW"/>
</dbReference>
<sequence>MVYKTHGVCSSAIEFEVKDGKVTGVRFVGGCSGNTQGVARLVEGMDVHEAISRLEGIKCGFKPTSCPDQLAKALKEAAAQ</sequence>
<evidence type="ECO:0000313" key="8">
    <source>
        <dbReference type="Proteomes" id="UP000886889"/>
    </source>
</evidence>
<evidence type="ECO:0000256" key="1">
    <source>
        <dbReference type="ARBA" id="ARBA00007405"/>
    </source>
</evidence>
<dbReference type="GO" id="GO:0071897">
    <property type="term" value="P:DNA biosynthetic process"/>
    <property type="evidence" value="ECO:0007669"/>
    <property type="project" value="UniProtKB-KW"/>
</dbReference>
<dbReference type="AlphaFoldDB" id="A0A9D1NZU2"/>
<evidence type="ECO:0000313" key="7">
    <source>
        <dbReference type="EMBL" id="HIV23179.1"/>
    </source>
</evidence>
<dbReference type="InterPro" id="IPR023806">
    <property type="entry name" value="CHP03905"/>
</dbReference>
<dbReference type="NCBIfam" id="TIGR03905">
    <property type="entry name" value="TIGR03905_4_Cys"/>
    <property type="match status" value="1"/>
</dbReference>
<protein>
    <recommendedName>
        <fullName evidence="2">ribonucleoside-diphosphate reductase</fullName>
        <ecNumber evidence="2">1.17.4.1</ecNumber>
    </recommendedName>
</protein>
<name>A0A9D1NZU2_9FIRM</name>
<reference evidence="7" key="2">
    <citation type="journal article" date="2021" name="PeerJ">
        <title>Extensive microbial diversity within the chicken gut microbiome revealed by metagenomics and culture.</title>
        <authorList>
            <person name="Gilroy R."/>
            <person name="Ravi A."/>
            <person name="Getino M."/>
            <person name="Pursley I."/>
            <person name="Horton D.L."/>
            <person name="Alikhan N.F."/>
            <person name="Baker D."/>
            <person name="Gharbi K."/>
            <person name="Hall N."/>
            <person name="Watson M."/>
            <person name="Adriaenssens E.M."/>
            <person name="Foster-Nyarko E."/>
            <person name="Jarju S."/>
            <person name="Secka A."/>
            <person name="Antonio M."/>
            <person name="Oren A."/>
            <person name="Chaudhuri R.R."/>
            <person name="La Ragione R."/>
            <person name="Hildebrand F."/>
            <person name="Pallen M.J."/>
        </authorList>
    </citation>
    <scope>NUCLEOTIDE SEQUENCE</scope>
    <source>
        <strain evidence="7">ChiBcec6-7307</strain>
    </source>
</reference>
<dbReference type="Proteomes" id="UP000886889">
    <property type="component" value="Unassembled WGS sequence"/>
</dbReference>
<comment type="caution">
    <text evidence="7">The sequence shown here is derived from an EMBL/GenBank/DDBJ whole genome shotgun (WGS) entry which is preliminary data.</text>
</comment>
<reference evidence="7" key="1">
    <citation type="submission" date="2020-10" db="EMBL/GenBank/DDBJ databases">
        <authorList>
            <person name="Gilroy R."/>
        </authorList>
    </citation>
    <scope>NUCLEOTIDE SEQUENCE</scope>
    <source>
        <strain evidence="7">ChiBcec6-7307</strain>
    </source>
</reference>
<dbReference type="EC" id="1.17.4.1" evidence="2"/>
<keyword evidence="3" id="KW-0237">DNA synthesis</keyword>
<comment type="similarity">
    <text evidence="1">Belongs to the ribonucleoside diphosphate reductase class-2 family.</text>
</comment>
<evidence type="ECO:0000256" key="2">
    <source>
        <dbReference type="ARBA" id="ARBA00012274"/>
    </source>
</evidence>
<dbReference type="GO" id="GO:0004748">
    <property type="term" value="F:ribonucleoside-diphosphate reductase activity, thioredoxin disulfide as acceptor"/>
    <property type="evidence" value="ECO:0007669"/>
    <property type="project" value="UniProtKB-EC"/>
</dbReference>
<organism evidence="7 8">
    <name type="scientific">Candidatus Merdiplasma excrementigallinarum</name>
    <dbReference type="NCBI Taxonomy" id="2840864"/>
    <lineage>
        <taxon>Bacteria</taxon>
        <taxon>Bacillati</taxon>
        <taxon>Bacillota</taxon>
        <taxon>Clostridia</taxon>
        <taxon>Lachnospirales</taxon>
        <taxon>Lachnospiraceae</taxon>
        <taxon>Lachnospiraceae incertae sedis</taxon>
        <taxon>Candidatus Merdiplasma</taxon>
    </lineage>
</organism>
<comment type="catalytic activity">
    <reaction evidence="5">
        <text>a 2'-deoxyribonucleoside 5'-diphosphate + [thioredoxin]-disulfide + H2O = a ribonucleoside 5'-diphosphate + [thioredoxin]-dithiol</text>
        <dbReference type="Rhea" id="RHEA:23252"/>
        <dbReference type="Rhea" id="RHEA-COMP:10698"/>
        <dbReference type="Rhea" id="RHEA-COMP:10700"/>
        <dbReference type="ChEBI" id="CHEBI:15377"/>
        <dbReference type="ChEBI" id="CHEBI:29950"/>
        <dbReference type="ChEBI" id="CHEBI:50058"/>
        <dbReference type="ChEBI" id="CHEBI:57930"/>
        <dbReference type="ChEBI" id="CHEBI:73316"/>
        <dbReference type="EC" id="1.17.4.1"/>
    </reaction>
</comment>
<dbReference type="Pfam" id="PF12637">
    <property type="entry name" value="TSCPD"/>
    <property type="match status" value="1"/>
</dbReference>
<dbReference type="EMBL" id="DVOS01000040">
    <property type="protein sequence ID" value="HIV23179.1"/>
    <property type="molecule type" value="Genomic_DNA"/>
</dbReference>
<evidence type="ECO:0000256" key="5">
    <source>
        <dbReference type="ARBA" id="ARBA00047754"/>
    </source>
</evidence>
<gene>
    <name evidence="7" type="ORF">IAC80_04485</name>
</gene>
<dbReference type="InterPro" id="IPR024434">
    <property type="entry name" value="TSCPD_dom"/>
</dbReference>
<evidence type="ECO:0000259" key="6">
    <source>
        <dbReference type="Pfam" id="PF12637"/>
    </source>
</evidence>
<evidence type="ECO:0000256" key="3">
    <source>
        <dbReference type="ARBA" id="ARBA00022634"/>
    </source>
</evidence>
<feature type="domain" description="TSCPD" evidence="6">
    <location>
        <begin position="3"/>
        <end position="77"/>
    </location>
</feature>
<keyword evidence="4" id="KW-0547">Nucleotide-binding</keyword>
<proteinExistence type="inferred from homology"/>
<accession>A0A9D1NZU2</accession>